<gene>
    <name evidence="2" type="ORF">S03H2_26803</name>
</gene>
<comment type="caution">
    <text evidence="2">The sequence shown here is derived from an EMBL/GenBank/DDBJ whole genome shotgun (WGS) entry which is preliminary data.</text>
</comment>
<protein>
    <submittedName>
        <fullName evidence="2">Uncharacterized protein</fullName>
    </submittedName>
</protein>
<keyword evidence="1" id="KW-0175">Coiled coil</keyword>
<reference evidence="2" key="1">
    <citation type="journal article" date="2014" name="Front. Microbiol.">
        <title>High frequency of phylogenetically diverse reductive dehalogenase-homologous genes in deep subseafloor sedimentary metagenomes.</title>
        <authorList>
            <person name="Kawai M."/>
            <person name="Futagami T."/>
            <person name="Toyoda A."/>
            <person name="Takaki Y."/>
            <person name="Nishi S."/>
            <person name="Hori S."/>
            <person name="Arai W."/>
            <person name="Tsubouchi T."/>
            <person name="Morono Y."/>
            <person name="Uchiyama I."/>
            <person name="Ito T."/>
            <person name="Fujiyama A."/>
            <person name="Inagaki F."/>
            <person name="Takami H."/>
        </authorList>
    </citation>
    <scope>NUCLEOTIDE SEQUENCE</scope>
    <source>
        <strain evidence="2">Expedition CK06-06</strain>
    </source>
</reference>
<feature type="non-terminal residue" evidence="2">
    <location>
        <position position="1"/>
    </location>
</feature>
<evidence type="ECO:0000256" key="1">
    <source>
        <dbReference type="SAM" id="Coils"/>
    </source>
</evidence>
<organism evidence="2">
    <name type="scientific">marine sediment metagenome</name>
    <dbReference type="NCBI Taxonomy" id="412755"/>
    <lineage>
        <taxon>unclassified sequences</taxon>
        <taxon>metagenomes</taxon>
        <taxon>ecological metagenomes</taxon>
    </lineage>
</organism>
<feature type="coiled-coil region" evidence="1">
    <location>
        <begin position="33"/>
        <end position="71"/>
    </location>
</feature>
<proteinExistence type="predicted"/>
<evidence type="ECO:0000313" key="2">
    <source>
        <dbReference type="EMBL" id="GAH54674.1"/>
    </source>
</evidence>
<dbReference type="EMBL" id="BARU01015719">
    <property type="protein sequence ID" value="GAH54674.1"/>
    <property type="molecule type" value="Genomic_DNA"/>
</dbReference>
<accession>X1HLG1</accession>
<dbReference type="AlphaFoldDB" id="X1HLG1"/>
<sequence length="82" mass="9705">SRAEIEAILQGTLPENFDFDEQPRVESREMQPVAILENLVENLTDQHKIALQAKDEHITDLRLQIDQLRQDLAESRKPWWKR</sequence>
<feature type="non-terminal residue" evidence="2">
    <location>
        <position position="82"/>
    </location>
</feature>
<name>X1HLG1_9ZZZZ</name>